<evidence type="ECO:0000313" key="1">
    <source>
        <dbReference type="EMBL" id="RVU93650.1"/>
    </source>
</evidence>
<dbReference type="AlphaFoldDB" id="A0A437UJ49"/>
<comment type="caution">
    <text evidence="1">The sequence shown here is derived from an EMBL/GenBank/DDBJ whole genome shotgun (WGS) entry which is preliminary data.</text>
</comment>
<protein>
    <submittedName>
        <fullName evidence="1">Uncharacterized protein</fullName>
    </submittedName>
</protein>
<dbReference type="EMBL" id="RYZS01000001">
    <property type="protein sequence ID" value="RVU93650.1"/>
    <property type="molecule type" value="Genomic_DNA"/>
</dbReference>
<reference evidence="1 2" key="1">
    <citation type="submission" date="2018-12" db="EMBL/GenBank/DDBJ databases">
        <title>A novel vanA-carrying plasmid in a clinical isolate of Enterococcus avium.</title>
        <authorList>
            <person name="Bernasconi O.J."/>
            <person name="Luzzaro F."/>
            <person name="Endimiani A."/>
        </authorList>
    </citation>
    <scope>NUCLEOTIDE SEQUENCE [LARGE SCALE GENOMIC DNA]</scope>
    <source>
        <strain evidence="1 2">LC0559/18</strain>
    </source>
</reference>
<organism evidence="1 2">
    <name type="scientific">Enterococcus avium</name>
    <name type="common">Streptococcus avium</name>
    <dbReference type="NCBI Taxonomy" id="33945"/>
    <lineage>
        <taxon>Bacteria</taxon>
        <taxon>Bacillati</taxon>
        <taxon>Bacillota</taxon>
        <taxon>Bacilli</taxon>
        <taxon>Lactobacillales</taxon>
        <taxon>Enterococcaceae</taxon>
        <taxon>Enterococcus</taxon>
    </lineage>
</organism>
<proteinExistence type="predicted"/>
<evidence type="ECO:0000313" key="2">
    <source>
        <dbReference type="Proteomes" id="UP000288388"/>
    </source>
</evidence>
<gene>
    <name evidence="1" type="ORF">EK398_01540</name>
</gene>
<name>A0A437UJ49_ENTAV</name>
<dbReference type="RefSeq" id="WP_127978092.1">
    <property type="nucleotide sequence ID" value="NZ_JBPFKW010000279.1"/>
</dbReference>
<accession>A0A437UJ49</accession>
<sequence>MTFTDYKDEDGDIIIMAKERLPSGMTVQIEFCLYELYNIAVANVYLNVYHKRKQISDNTLHQTGKDGIYPFIWALRKIREFEEYAKESLTNPLPKYIQVHWEDNRRARIYKRFLQREGFEIRNFGIGNQLYKRIKTY</sequence>
<dbReference type="Proteomes" id="UP000288388">
    <property type="component" value="Unassembled WGS sequence"/>
</dbReference>